<dbReference type="OrthoDB" id="9808993at2"/>
<organism evidence="1 2">
    <name type="scientific">Knoellia remsis</name>
    <dbReference type="NCBI Taxonomy" id="407159"/>
    <lineage>
        <taxon>Bacteria</taxon>
        <taxon>Bacillati</taxon>
        <taxon>Actinomycetota</taxon>
        <taxon>Actinomycetes</taxon>
        <taxon>Micrococcales</taxon>
        <taxon>Intrasporangiaceae</taxon>
        <taxon>Knoellia</taxon>
    </lineage>
</organism>
<dbReference type="Gene3D" id="1.10.3210.10">
    <property type="entry name" value="Hypothetical protein af1432"/>
    <property type="match status" value="1"/>
</dbReference>
<keyword evidence="1" id="KW-0378">Hydrolase</keyword>
<keyword evidence="2" id="KW-1185">Reference proteome</keyword>
<proteinExistence type="predicted"/>
<name>A0A2T0TTY6_9MICO</name>
<gene>
    <name evidence="1" type="ORF">BCF74_1467</name>
</gene>
<dbReference type="EMBL" id="PVTI01000046">
    <property type="protein sequence ID" value="PRY49113.1"/>
    <property type="molecule type" value="Genomic_DNA"/>
</dbReference>
<dbReference type="AlphaFoldDB" id="A0A2T0TTY6"/>
<reference evidence="1 2" key="1">
    <citation type="submission" date="2018-03" db="EMBL/GenBank/DDBJ databases">
        <title>Genomic Encyclopedia of Archaeal and Bacterial Type Strains, Phase II (KMG-II): from individual species to whole genera.</title>
        <authorList>
            <person name="Goeker M."/>
        </authorList>
    </citation>
    <scope>NUCLEOTIDE SEQUENCE [LARGE SCALE GENOMIC DNA]</scope>
    <source>
        <strain evidence="1 2">ATCC BAA-1496</strain>
    </source>
</reference>
<dbReference type="PIRSF" id="PIRSF035170">
    <property type="entry name" value="HD_phosphohydro"/>
    <property type="match status" value="1"/>
</dbReference>
<evidence type="ECO:0000313" key="1">
    <source>
        <dbReference type="EMBL" id="PRY49113.1"/>
    </source>
</evidence>
<dbReference type="PANTHER" id="PTHR21174">
    <property type="match status" value="1"/>
</dbReference>
<dbReference type="RefSeq" id="WP_106299031.1">
    <property type="nucleotide sequence ID" value="NZ_PVTI01000046.1"/>
</dbReference>
<dbReference type="GO" id="GO:0016787">
    <property type="term" value="F:hydrolase activity"/>
    <property type="evidence" value="ECO:0007669"/>
    <property type="project" value="UniProtKB-KW"/>
</dbReference>
<dbReference type="Proteomes" id="UP000237822">
    <property type="component" value="Unassembled WGS sequence"/>
</dbReference>
<dbReference type="InterPro" id="IPR009218">
    <property type="entry name" value="HD_phosphohydro"/>
</dbReference>
<comment type="caution">
    <text evidence="1">The sequence shown here is derived from an EMBL/GenBank/DDBJ whole genome shotgun (WGS) entry which is preliminary data.</text>
</comment>
<evidence type="ECO:0000313" key="2">
    <source>
        <dbReference type="Proteomes" id="UP000237822"/>
    </source>
</evidence>
<dbReference type="SUPFAM" id="SSF109604">
    <property type="entry name" value="HD-domain/PDEase-like"/>
    <property type="match status" value="1"/>
</dbReference>
<sequence length="215" mass="24201">MRRDEVWDEAVRITGGDAAGLATVRADLLRRWSEPHRDYHDLRHLDEVLAALTELRPSALDDDLAWAAVVFAAWFHDAVYDATAPEDNERASAEMARDALSRCGVDSATVELVGELVEESATHDVTQTRGPRATFHDADLWILAAPLDRFDDYCSAVRREYADVPDDAYAAGRAAILGPFLDRADTYRTEHARRRWEPRARANLRVELDRLSGSR</sequence>
<dbReference type="PANTHER" id="PTHR21174:SF0">
    <property type="entry name" value="HD PHOSPHOHYDROLASE FAMILY PROTEIN-RELATED"/>
    <property type="match status" value="1"/>
</dbReference>
<accession>A0A2T0TTY6</accession>
<protein>
    <submittedName>
        <fullName evidence="1">Putative metal-dependent HD superfamily phosphohydrolase</fullName>
    </submittedName>
</protein>